<proteinExistence type="predicted"/>
<name>A0A7S3PD84_9STRA</name>
<gene>
    <name evidence="1" type="ORF">ACOF00016_LOCUS16674</name>
</gene>
<reference evidence="1" key="1">
    <citation type="submission" date="2021-01" db="EMBL/GenBank/DDBJ databases">
        <authorList>
            <person name="Corre E."/>
            <person name="Pelletier E."/>
            <person name="Niang G."/>
            <person name="Scheremetjew M."/>
            <person name="Finn R."/>
            <person name="Kale V."/>
            <person name="Holt S."/>
            <person name="Cochrane G."/>
            <person name="Meng A."/>
            <person name="Brown T."/>
            <person name="Cohen L."/>
        </authorList>
    </citation>
    <scope>NUCLEOTIDE SEQUENCE</scope>
    <source>
        <strain evidence="1">CCMP127</strain>
    </source>
</reference>
<dbReference type="EMBL" id="HBIM01022456">
    <property type="protein sequence ID" value="CAE0419879.1"/>
    <property type="molecule type" value="Transcribed_RNA"/>
</dbReference>
<dbReference type="AlphaFoldDB" id="A0A7S3PD84"/>
<organism evidence="1">
    <name type="scientific">Amphora coffeiformis</name>
    <dbReference type="NCBI Taxonomy" id="265554"/>
    <lineage>
        <taxon>Eukaryota</taxon>
        <taxon>Sar</taxon>
        <taxon>Stramenopiles</taxon>
        <taxon>Ochrophyta</taxon>
        <taxon>Bacillariophyta</taxon>
        <taxon>Bacillariophyceae</taxon>
        <taxon>Bacillariophycidae</taxon>
        <taxon>Thalassiophysales</taxon>
        <taxon>Catenulaceae</taxon>
        <taxon>Amphora</taxon>
    </lineage>
</organism>
<evidence type="ECO:0000313" key="1">
    <source>
        <dbReference type="EMBL" id="CAE0419879.1"/>
    </source>
</evidence>
<sequence length="201" mass="21123">MPYGLWGRVKGKVGDFGLSARVDTSSKDTSALGLDLQAAAPSGTTLQVTAVADTASPSVTVGNVKVTQKIQTDAGDFVIAPKYNVGSGATDVSLSYGRDDTKVTIDANMDKQKITLSQGMGENNLIKPSITSEGDVELSYTRTIGPGALTANYKPDSHASLIYEDGPWVATVTAPIDGFYKPSESVKFNIRRSVDVTTLGI</sequence>
<accession>A0A7S3PD84</accession>
<protein>
    <submittedName>
        <fullName evidence="1">Uncharacterized protein</fullName>
    </submittedName>
</protein>